<keyword evidence="8 13" id="KW-1133">Transmembrane helix</keyword>
<feature type="domain" description="HAMP" evidence="15">
    <location>
        <begin position="223"/>
        <end position="276"/>
    </location>
</feature>
<evidence type="ECO:0000256" key="4">
    <source>
        <dbReference type="ARBA" id="ARBA00022553"/>
    </source>
</evidence>
<keyword evidence="9" id="KW-0902">Two-component regulatory system</keyword>
<dbReference type="HOGENOM" id="CLU_000445_89_6_3"/>
<keyword evidence="4" id="KW-0597">Phosphoprotein</keyword>
<proteinExistence type="predicted"/>
<comment type="function">
    <text evidence="11">Photoreceptor which exists in two forms that are reversibly interconvertible by light: the R form that absorbs maximally in the red region of the spectrum and the FR form that absorbs maximally in the far-red region.</text>
</comment>
<evidence type="ECO:0000256" key="5">
    <source>
        <dbReference type="ARBA" id="ARBA00022679"/>
    </source>
</evidence>
<feature type="domain" description="Histidine kinase" evidence="14">
    <location>
        <begin position="284"/>
        <end position="497"/>
    </location>
</feature>
<dbReference type="Pfam" id="PF02518">
    <property type="entry name" value="HATPase_c"/>
    <property type="match status" value="1"/>
</dbReference>
<dbReference type="eggNOG" id="COG5002">
    <property type="taxonomic scope" value="Bacteria"/>
</dbReference>
<keyword evidence="7 16" id="KW-0418">Kinase</keyword>
<dbReference type="SMART" id="SM00388">
    <property type="entry name" value="HisKA"/>
    <property type="match status" value="1"/>
</dbReference>
<dbReference type="PROSITE" id="PS50109">
    <property type="entry name" value="HIS_KIN"/>
    <property type="match status" value="1"/>
</dbReference>
<evidence type="ECO:0000256" key="12">
    <source>
        <dbReference type="SAM" id="MobiDB-lite"/>
    </source>
</evidence>
<dbReference type="PhylomeDB" id="B2J4E6"/>
<dbReference type="PRINTS" id="PR00344">
    <property type="entry name" value="BCTRLSENSOR"/>
</dbReference>
<dbReference type="EC" id="2.7.13.3" evidence="3"/>
<dbReference type="EMBL" id="CP001037">
    <property type="protein sequence ID" value="ACC83636.1"/>
    <property type="molecule type" value="Genomic_DNA"/>
</dbReference>
<dbReference type="RefSeq" id="WP_012411587.1">
    <property type="nucleotide sequence ID" value="NC_010628.1"/>
</dbReference>
<dbReference type="Pfam" id="PF00672">
    <property type="entry name" value="HAMP"/>
    <property type="match status" value="1"/>
</dbReference>
<evidence type="ECO:0000256" key="13">
    <source>
        <dbReference type="SAM" id="Phobius"/>
    </source>
</evidence>
<dbReference type="InterPro" id="IPR004358">
    <property type="entry name" value="Sig_transdc_His_kin-like_C"/>
</dbReference>
<evidence type="ECO:0000256" key="10">
    <source>
        <dbReference type="ARBA" id="ARBA00023136"/>
    </source>
</evidence>
<reference evidence="17" key="1">
    <citation type="submission" date="2008-04" db="EMBL/GenBank/DDBJ databases">
        <title>Complete sequence of chromosome of Nostoc punctiforme ATCC 29133.</title>
        <authorList>
            <consortium name="US DOE Joint Genome Institute"/>
            <person name="Copeland A."/>
            <person name="Lucas S."/>
            <person name="Lapidus A."/>
            <person name="Glavina del Rio T."/>
            <person name="Dalin E."/>
            <person name="Tice H."/>
            <person name="Pitluck S."/>
            <person name="Chain P."/>
            <person name="Malfatti S."/>
            <person name="Shin M."/>
            <person name="Vergez L."/>
            <person name="Schmutz J."/>
            <person name="Larimer F."/>
            <person name="Land M."/>
            <person name="Hauser L."/>
            <person name="Kyrpides N."/>
            <person name="Kim E."/>
            <person name="Meeks J.C."/>
            <person name="Elhai J."/>
            <person name="Campbell E.L."/>
            <person name="Thiel T."/>
            <person name="Longmire J."/>
            <person name="Potts M."/>
            <person name="Atlas R."/>
        </authorList>
    </citation>
    <scope>NUCLEOTIDE SEQUENCE [LARGE SCALE GENOMIC DNA]</scope>
    <source>
        <strain evidence="17">ATCC 29133 / PCC 73102</strain>
    </source>
</reference>
<gene>
    <name evidence="16" type="ordered locus">Npun_R5315</name>
</gene>
<evidence type="ECO:0000256" key="1">
    <source>
        <dbReference type="ARBA" id="ARBA00000085"/>
    </source>
</evidence>
<protein>
    <recommendedName>
        <fullName evidence="3">histidine kinase</fullName>
        <ecNumber evidence="3">2.7.13.3</ecNumber>
    </recommendedName>
</protein>
<dbReference type="InterPro" id="IPR036890">
    <property type="entry name" value="HATPase_C_sf"/>
</dbReference>
<evidence type="ECO:0000256" key="7">
    <source>
        <dbReference type="ARBA" id="ARBA00022777"/>
    </source>
</evidence>
<evidence type="ECO:0000256" key="3">
    <source>
        <dbReference type="ARBA" id="ARBA00012438"/>
    </source>
</evidence>
<dbReference type="FunFam" id="3.30.565.10:FF:000006">
    <property type="entry name" value="Sensor histidine kinase WalK"/>
    <property type="match status" value="1"/>
</dbReference>
<dbReference type="InterPro" id="IPR003594">
    <property type="entry name" value="HATPase_dom"/>
</dbReference>
<dbReference type="KEGG" id="npu:Npun_R5315"/>
<sequence>MKLPSFRLRIALLSAALAGTTLVGFGAVSWFQIYNAKISRLDAELLNHLMRATPMPPRGEPPENQGKKSRPSRWQFYEDSLSDAFGTNTKTPIALLVLDANGNILYQSNSLPADVEVNRLLLKRLQLIPLPSPPQREPPPPSNRNPSVGPPPFLRPRPPKFVTEKTAKAAWRIGATKFPNAQVGIAVNLQAVDQEMATIRNIFLVSIPGSLLLVAIGAWLVSGGALHPIRQLTGVIQQVTVKGLDQRIPIGTTDVEFVELIQVFNLMLERLERSFTQASRFSGDAAHELKTPLTILQGEIERTLQQVDPGSEVQQRLSNLLDEVRRLSGIMRKLLLLSLADAGKMGLYLVEVDMSELLLEMLEDVEMLAPHLTVKTDFTDGLRLQSDRDLLIQVLQNLFSNAIKYNLANGWIQIRTYQTQTTLHVTIANASKDIPVSERERIFDRFYRGDPARTRKIEGIGLGLSLSREIARAHHGDLTLDSTAFGQTAFTLTLPMK</sequence>
<evidence type="ECO:0000259" key="14">
    <source>
        <dbReference type="PROSITE" id="PS50109"/>
    </source>
</evidence>
<dbReference type="InterPro" id="IPR005467">
    <property type="entry name" value="His_kinase_dom"/>
</dbReference>
<organism evidence="16 17">
    <name type="scientific">Nostoc punctiforme (strain ATCC 29133 / PCC 73102)</name>
    <dbReference type="NCBI Taxonomy" id="63737"/>
    <lineage>
        <taxon>Bacteria</taxon>
        <taxon>Bacillati</taxon>
        <taxon>Cyanobacteriota</taxon>
        <taxon>Cyanophyceae</taxon>
        <taxon>Nostocales</taxon>
        <taxon>Nostocaceae</taxon>
        <taxon>Nostoc</taxon>
    </lineage>
</organism>
<evidence type="ECO:0000256" key="9">
    <source>
        <dbReference type="ARBA" id="ARBA00023012"/>
    </source>
</evidence>
<feature type="region of interest" description="Disordered" evidence="12">
    <location>
        <begin position="130"/>
        <end position="159"/>
    </location>
</feature>
<dbReference type="AlphaFoldDB" id="B2J4E6"/>
<keyword evidence="6 13" id="KW-0812">Transmembrane</keyword>
<dbReference type="InterPro" id="IPR050428">
    <property type="entry name" value="TCS_sensor_his_kinase"/>
</dbReference>
<dbReference type="InterPro" id="IPR036097">
    <property type="entry name" value="HisK_dim/P_sf"/>
</dbReference>
<dbReference type="SUPFAM" id="SSF55874">
    <property type="entry name" value="ATPase domain of HSP90 chaperone/DNA topoisomerase II/histidine kinase"/>
    <property type="match status" value="1"/>
</dbReference>
<evidence type="ECO:0000313" key="17">
    <source>
        <dbReference type="Proteomes" id="UP000001191"/>
    </source>
</evidence>
<comment type="subcellular location">
    <subcellularLocation>
        <location evidence="2">Membrane</location>
    </subcellularLocation>
</comment>
<reference evidence="16 17" key="2">
    <citation type="journal article" date="2013" name="Plant Physiol.">
        <title>A Nostoc punctiforme Sugar Transporter Necessary to Establish a Cyanobacterium-Plant Symbiosis.</title>
        <authorList>
            <person name="Ekman M."/>
            <person name="Picossi S."/>
            <person name="Campbell E.L."/>
            <person name="Meeks J.C."/>
            <person name="Flores E."/>
        </authorList>
    </citation>
    <scope>NUCLEOTIDE SEQUENCE [LARGE SCALE GENOMIC DNA]</scope>
    <source>
        <strain evidence="17">ATCC 29133 / PCC 73102</strain>
    </source>
</reference>
<comment type="catalytic activity">
    <reaction evidence="1">
        <text>ATP + protein L-histidine = ADP + protein N-phospho-L-histidine.</text>
        <dbReference type="EC" id="2.7.13.3"/>
    </reaction>
</comment>
<dbReference type="Gene3D" id="1.10.287.130">
    <property type="match status" value="1"/>
</dbReference>
<dbReference type="CDD" id="cd00082">
    <property type="entry name" value="HisKA"/>
    <property type="match status" value="1"/>
</dbReference>
<dbReference type="SUPFAM" id="SSF47384">
    <property type="entry name" value="Homodimeric domain of signal transducing histidine kinase"/>
    <property type="match status" value="1"/>
</dbReference>
<dbReference type="SMART" id="SM00387">
    <property type="entry name" value="HATPase_c"/>
    <property type="match status" value="1"/>
</dbReference>
<evidence type="ECO:0000256" key="11">
    <source>
        <dbReference type="ARBA" id="ARBA00055745"/>
    </source>
</evidence>
<dbReference type="Proteomes" id="UP000001191">
    <property type="component" value="Chromosome"/>
</dbReference>
<evidence type="ECO:0000256" key="6">
    <source>
        <dbReference type="ARBA" id="ARBA00022692"/>
    </source>
</evidence>
<dbReference type="PANTHER" id="PTHR45436:SF5">
    <property type="entry name" value="SENSOR HISTIDINE KINASE TRCS"/>
    <property type="match status" value="1"/>
</dbReference>
<dbReference type="STRING" id="63737.Npun_R5315"/>
<dbReference type="CDD" id="cd06225">
    <property type="entry name" value="HAMP"/>
    <property type="match status" value="1"/>
</dbReference>
<keyword evidence="17" id="KW-1185">Reference proteome</keyword>
<dbReference type="InterPro" id="IPR003660">
    <property type="entry name" value="HAMP_dom"/>
</dbReference>
<dbReference type="PANTHER" id="PTHR45436">
    <property type="entry name" value="SENSOR HISTIDINE KINASE YKOH"/>
    <property type="match status" value="1"/>
</dbReference>
<dbReference type="Pfam" id="PF00512">
    <property type="entry name" value="HisKA"/>
    <property type="match status" value="1"/>
</dbReference>
<evidence type="ECO:0000256" key="2">
    <source>
        <dbReference type="ARBA" id="ARBA00004370"/>
    </source>
</evidence>
<accession>B2J4E6</accession>
<dbReference type="GO" id="GO:0005886">
    <property type="term" value="C:plasma membrane"/>
    <property type="evidence" value="ECO:0007669"/>
    <property type="project" value="TreeGrafter"/>
</dbReference>
<dbReference type="PROSITE" id="PS50885">
    <property type="entry name" value="HAMP"/>
    <property type="match status" value="1"/>
</dbReference>
<dbReference type="EnsemblBacteria" id="ACC83636">
    <property type="protein sequence ID" value="ACC83636"/>
    <property type="gene ID" value="Npun_R5315"/>
</dbReference>
<dbReference type="Gene3D" id="3.30.565.10">
    <property type="entry name" value="Histidine kinase-like ATPase, C-terminal domain"/>
    <property type="match status" value="1"/>
</dbReference>
<evidence type="ECO:0000259" key="15">
    <source>
        <dbReference type="PROSITE" id="PS50885"/>
    </source>
</evidence>
<keyword evidence="10 13" id="KW-0472">Membrane</keyword>
<feature type="compositionally biased region" description="Pro residues" evidence="12">
    <location>
        <begin position="130"/>
        <end position="156"/>
    </location>
</feature>
<feature type="region of interest" description="Disordered" evidence="12">
    <location>
        <begin position="52"/>
        <end position="72"/>
    </location>
</feature>
<evidence type="ECO:0000313" key="16">
    <source>
        <dbReference type="EMBL" id="ACC83636.1"/>
    </source>
</evidence>
<name>B2J4E6_NOSP7</name>
<dbReference type="InterPro" id="IPR003661">
    <property type="entry name" value="HisK_dim/P_dom"/>
</dbReference>
<keyword evidence="5" id="KW-0808">Transferase</keyword>
<dbReference type="Gene3D" id="6.10.340.10">
    <property type="match status" value="1"/>
</dbReference>
<evidence type="ECO:0000256" key="8">
    <source>
        <dbReference type="ARBA" id="ARBA00022989"/>
    </source>
</evidence>
<dbReference type="OrthoDB" id="9763461at2"/>
<dbReference type="GO" id="GO:0000155">
    <property type="term" value="F:phosphorelay sensor kinase activity"/>
    <property type="evidence" value="ECO:0007669"/>
    <property type="project" value="InterPro"/>
</dbReference>
<feature type="transmembrane region" description="Helical" evidence="13">
    <location>
        <begin position="202"/>
        <end position="221"/>
    </location>
</feature>
<dbReference type="SMART" id="SM00304">
    <property type="entry name" value="HAMP"/>
    <property type="match status" value="1"/>
</dbReference>